<dbReference type="PANTHER" id="PTHR48228">
    <property type="entry name" value="SUCCINYL-COA--D-CITRAMALATE COA-TRANSFERASE"/>
    <property type="match status" value="1"/>
</dbReference>
<evidence type="ECO:0000313" key="3">
    <source>
        <dbReference type="Proteomes" id="UP001501442"/>
    </source>
</evidence>
<reference evidence="3" key="1">
    <citation type="journal article" date="2019" name="Int. J. Syst. Evol. Microbiol.">
        <title>The Global Catalogue of Microorganisms (GCM) 10K type strain sequencing project: providing services to taxonomists for standard genome sequencing and annotation.</title>
        <authorList>
            <consortium name="The Broad Institute Genomics Platform"/>
            <consortium name="The Broad Institute Genome Sequencing Center for Infectious Disease"/>
            <person name="Wu L."/>
            <person name="Ma J."/>
        </authorList>
    </citation>
    <scope>NUCLEOTIDE SEQUENCE [LARGE SCALE GENOMIC DNA]</scope>
    <source>
        <strain evidence="3">JCM 17939</strain>
    </source>
</reference>
<dbReference type="InterPro" id="IPR003673">
    <property type="entry name" value="CoA-Trfase_fam_III"/>
</dbReference>
<dbReference type="SUPFAM" id="SSF89796">
    <property type="entry name" value="CoA-transferase family III (CaiB/BaiF)"/>
    <property type="match status" value="1"/>
</dbReference>
<proteinExistence type="predicted"/>
<feature type="region of interest" description="Disordered" evidence="1">
    <location>
        <begin position="333"/>
        <end position="356"/>
    </location>
</feature>
<dbReference type="InterPro" id="IPR023606">
    <property type="entry name" value="CoA-Trfase_III_dom_1_sf"/>
</dbReference>
<comment type="caution">
    <text evidence="2">The sequence shown here is derived from an EMBL/GenBank/DDBJ whole genome shotgun (WGS) entry which is preliminary data.</text>
</comment>
<sequence length="383" mass="40324">MGPLHGVRVIEIASLAPAPFACMVLSDLGADVLRVDRPSSVAGAATLVGGEATADPLSRGRRSIGLNLKDPAGVKVLLRLIESADVLVEGFRPGVTERLGFGPDTCLERNPGLVYGRMTGWGQEGPMAAMAGHDINYIAIAGALDPIGHAGERPVPPLNLIGDFGGGGMLLALGVLAALYERSRSGRGQVVDAAMVDGASLLTSFIHGMRGQGLWRDERGTNLLDGGAPFYDTYETADGRYVSVGALEPQFYAALLRGLGLEGEDLPAQLDQERWPELRARFTEIFKQRTRDEWTAIFDGTDACVAPVLGLGEAPSHPHNRARGGFVELGGLSQPAPAPRFSRTEAETPRPPVRPGEHTDAALAELGLTGEEIAALRATGTVA</sequence>
<keyword evidence="3" id="KW-1185">Reference proteome</keyword>
<dbReference type="Gene3D" id="3.30.1540.10">
    <property type="entry name" value="formyl-coa transferase, domain 3"/>
    <property type="match status" value="1"/>
</dbReference>
<dbReference type="Pfam" id="PF02515">
    <property type="entry name" value="CoA_transf_3"/>
    <property type="match status" value="1"/>
</dbReference>
<protein>
    <submittedName>
        <fullName evidence="2">CaiB/BaiF CoA-transferase family protein</fullName>
    </submittedName>
</protein>
<evidence type="ECO:0000313" key="2">
    <source>
        <dbReference type="EMBL" id="GAA4634668.1"/>
    </source>
</evidence>
<dbReference type="InterPro" id="IPR044855">
    <property type="entry name" value="CoA-Trfase_III_dom3_sf"/>
</dbReference>
<dbReference type="Gene3D" id="3.40.50.10540">
    <property type="entry name" value="Crotonobetainyl-coa:carnitine coa-transferase, domain 1"/>
    <property type="match status" value="1"/>
</dbReference>
<dbReference type="Proteomes" id="UP001501442">
    <property type="component" value="Unassembled WGS sequence"/>
</dbReference>
<dbReference type="PANTHER" id="PTHR48228:SF5">
    <property type="entry name" value="ALPHA-METHYLACYL-COA RACEMASE"/>
    <property type="match status" value="1"/>
</dbReference>
<name>A0ABP8ULD1_9ACTN</name>
<accession>A0ABP8ULD1</accession>
<organism evidence="2 3">
    <name type="scientific">Actinoallomurus vinaceus</name>
    <dbReference type="NCBI Taxonomy" id="1080074"/>
    <lineage>
        <taxon>Bacteria</taxon>
        <taxon>Bacillati</taxon>
        <taxon>Actinomycetota</taxon>
        <taxon>Actinomycetes</taxon>
        <taxon>Streptosporangiales</taxon>
        <taxon>Thermomonosporaceae</taxon>
        <taxon>Actinoallomurus</taxon>
    </lineage>
</organism>
<evidence type="ECO:0000256" key="1">
    <source>
        <dbReference type="SAM" id="MobiDB-lite"/>
    </source>
</evidence>
<dbReference type="InterPro" id="IPR050509">
    <property type="entry name" value="CoA-transferase_III"/>
</dbReference>
<dbReference type="RefSeq" id="WP_345437642.1">
    <property type="nucleotide sequence ID" value="NZ_BAABHK010000014.1"/>
</dbReference>
<gene>
    <name evidence="2" type="ORF">GCM10023196_077080</name>
</gene>
<dbReference type="EMBL" id="BAABHK010000014">
    <property type="protein sequence ID" value="GAA4634668.1"/>
    <property type="molecule type" value="Genomic_DNA"/>
</dbReference>